<dbReference type="GO" id="GO:0016787">
    <property type="term" value="F:hydrolase activity"/>
    <property type="evidence" value="ECO:0007669"/>
    <property type="project" value="UniProtKB-KW"/>
</dbReference>
<keyword evidence="2" id="KW-0378">Hydrolase</keyword>
<dbReference type="Pfam" id="PF12710">
    <property type="entry name" value="HAD"/>
    <property type="match status" value="1"/>
</dbReference>
<dbReference type="Gene3D" id="1.20.1440.100">
    <property type="entry name" value="SG protein - dephosphorylation function"/>
    <property type="match status" value="1"/>
</dbReference>
<name>A0A1X7BZW4_9FLAO</name>
<reference evidence="1" key="1">
    <citation type="journal article" date="2017" name="Genome Announc.">
        <title>Twelve Complete Reference Genomes of Clinical Isolates in the Capnocytophaga Genus.</title>
        <authorList>
            <person name="Villarma A."/>
            <person name="Gulvik C.A."/>
            <person name="Rowe L.A."/>
            <person name="Sheth M."/>
            <person name="Juieng P."/>
            <person name="Nicholson A.C."/>
            <person name="Loparev V.N."/>
            <person name="McQuiston J.R."/>
        </authorList>
    </citation>
    <scope>NUCLEOTIDE SEQUENCE</scope>
    <source>
        <strain evidence="1">H5594</strain>
    </source>
</reference>
<dbReference type="InterPro" id="IPR023214">
    <property type="entry name" value="HAD_sf"/>
</dbReference>
<evidence type="ECO:0000313" key="3">
    <source>
        <dbReference type="Proteomes" id="UP000243136"/>
    </source>
</evidence>
<dbReference type="NCBIfam" id="TIGR01488">
    <property type="entry name" value="HAD-SF-IB"/>
    <property type="match status" value="1"/>
</dbReference>
<reference evidence="3" key="4">
    <citation type="submission" date="2017-06" db="EMBL/GenBank/DDBJ databases">
        <title>Capnocytophaga spp. assemblies.</title>
        <authorList>
            <person name="Gulvik C.A."/>
        </authorList>
    </citation>
    <scope>NUCLEOTIDE SEQUENCE [LARGE SCALE GENOMIC DNA]</scope>
    <source>
        <strain evidence="3">H5594</strain>
    </source>
</reference>
<dbReference type="InterPro" id="IPR050582">
    <property type="entry name" value="HAD-like_SerB"/>
</dbReference>
<dbReference type="Gene3D" id="3.40.50.1000">
    <property type="entry name" value="HAD superfamily/HAD-like"/>
    <property type="match status" value="1"/>
</dbReference>
<dbReference type="InterPro" id="IPR036412">
    <property type="entry name" value="HAD-like_sf"/>
</dbReference>
<organism evidence="2">
    <name type="scientific">Capnocytophaga canimorsus</name>
    <dbReference type="NCBI Taxonomy" id="28188"/>
    <lineage>
        <taxon>Bacteria</taxon>
        <taxon>Pseudomonadati</taxon>
        <taxon>Bacteroidota</taxon>
        <taxon>Flavobacteriia</taxon>
        <taxon>Flavobacteriales</taxon>
        <taxon>Flavobacteriaceae</taxon>
        <taxon>Capnocytophaga</taxon>
    </lineage>
</organism>
<dbReference type="AlphaFoldDB" id="A0A1X7BZW4"/>
<dbReference type="SUPFAM" id="SSF56784">
    <property type="entry name" value="HAD-like"/>
    <property type="match status" value="1"/>
</dbReference>
<dbReference type="InterPro" id="IPR006385">
    <property type="entry name" value="HAD_hydro_SerB1"/>
</dbReference>
<dbReference type="OMA" id="GENCKGI"/>
<evidence type="ECO:0000313" key="2">
    <source>
        <dbReference type="EMBL" id="SMD28977.1"/>
    </source>
</evidence>
<dbReference type="EMBL" id="LT838810">
    <property type="protein sequence ID" value="SMD28977.1"/>
    <property type="molecule type" value="Genomic_DNA"/>
</dbReference>
<dbReference type="RefSeq" id="WP_013998416.1">
    <property type="nucleotide sequence ID" value="NZ_CP022388.1"/>
</dbReference>
<dbReference type="Proteomes" id="UP000243136">
    <property type="component" value="Chromosome"/>
</dbReference>
<dbReference type="PANTHER" id="PTHR43344">
    <property type="entry name" value="PHOSPHOSERINE PHOSPHATASE"/>
    <property type="match status" value="1"/>
</dbReference>
<accession>A0A1X7BZW4</accession>
<protein>
    <submittedName>
        <fullName evidence="2">Putative hydrolase</fullName>
    </submittedName>
</protein>
<evidence type="ECO:0000313" key="1">
    <source>
        <dbReference type="EMBL" id="ATA91917.1"/>
    </source>
</evidence>
<dbReference type="EMBL" id="CP022388">
    <property type="protein sequence ID" value="ATA91917.1"/>
    <property type="molecule type" value="Genomic_DNA"/>
</dbReference>
<proteinExistence type="predicted"/>
<dbReference type="NCBIfam" id="TIGR01490">
    <property type="entry name" value="HAD-SF-IB-hyp1"/>
    <property type="match status" value="1"/>
</dbReference>
<gene>
    <name evidence="2" type="ORF">CC6_1430041</name>
    <name evidence="1" type="ORF">CGC56_06885</name>
</gene>
<reference evidence="2" key="2">
    <citation type="submission" date="2017-04" db="EMBL/GenBank/DDBJ databases">
        <title>Identification of virulent Capnocytophaga canimorsus isolates by capsular typing.</title>
        <authorList>
            <person name="Hess E.H."/>
            <person name="Renzi F.R."/>
            <person name="Koudad D.K."/>
            <person name="Dol M.D."/>
            <person name="Cornelis G.R.C."/>
        </authorList>
    </citation>
    <scope>NUCLEOTIDE SEQUENCE</scope>
    <source>
        <strain evidence="2">CC6</strain>
    </source>
</reference>
<sequence>MIKVALFDFCETLVSFQTADRFVDFVRKKTKSTRMLFWEYVRFLLVKFRFFRIISIFFPKNNWHKKLKMYQLKGFSQKKLRELSQEYYTLEIRPNLILPIQQQLEEKQTQDMNICVVSGGFSIYIEPFCREFGVSKMVATDIGFTQKGRCTGRMKGVDCMHEKKITRLKEILDFSQVDWGSSIAYSDSITDLPLLTIVGEGVVVSRKKSQQWAKQHNLKEIIW</sequence>
<reference evidence="2" key="3">
    <citation type="submission" date="2017-04" db="EMBL/GenBank/DDBJ databases">
        <authorList>
            <person name="Afonso C.L."/>
            <person name="Miller P.J."/>
            <person name="Scott M.A."/>
            <person name="Spackman E."/>
            <person name="Goraichik I."/>
            <person name="Dimitrov K.M."/>
            <person name="Suarez D.L."/>
            <person name="Swayne D.E."/>
        </authorList>
    </citation>
    <scope>NUCLEOTIDE SEQUENCE</scope>
    <source>
        <strain evidence="2">CC6</strain>
    </source>
</reference>